<dbReference type="InterPro" id="IPR020119">
    <property type="entry name" value="PsdUridine_synth_TruD_CS"/>
</dbReference>
<comment type="similarity">
    <text evidence="1 4">Belongs to the pseudouridine synthase TruD family.</text>
</comment>
<reference evidence="6" key="2">
    <citation type="submission" date="2019-10" db="EMBL/GenBank/DDBJ databases">
        <authorList>
            <consortium name="NCBI Pathogen Detection Project"/>
        </authorList>
    </citation>
    <scope>NUCLEOTIDE SEQUENCE</scope>
    <source>
        <strain evidence="6">AZ00058701</strain>
    </source>
</reference>
<dbReference type="GO" id="GO:0160150">
    <property type="term" value="F:tRNA pseudouridine(13) synthase activity"/>
    <property type="evidence" value="ECO:0007669"/>
    <property type="project" value="UniProtKB-EC"/>
</dbReference>
<dbReference type="InterPro" id="IPR042214">
    <property type="entry name" value="TruD_catalytic"/>
</dbReference>
<dbReference type="InterPro" id="IPR050170">
    <property type="entry name" value="TruD_pseudoU_synthase"/>
</dbReference>
<dbReference type="InterPro" id="IPR020103">
    <property type="entry name" value="PsdUridine_synth_cat_dom_sf"/>
</dbReference>
<protein>
    <recommendedName>
        <fullName evidence="4">tRNA pseudouridine synthase D</fullName>
        <ecNumber evidence="4">5.4.99.27</ecNumber>
    </recommendedName>
    <alternativeName>
        <fullName evidence="4">tRNA pseudouridine(13) synthase</fullName>
    </alternativeName>
    <alternativeName>
        <fullName evidence="4">tRNA pseudouridylate synthase D</fullName>
    </alternativeName>
    <alternativeName>
        <fullName evidence="4">tRNA-uridine isomerase D</fullName>
    </alternativeName>
</protein>
<dbReference type="Gene3D" id="3.30.2340.10">
    <property type="entry name" value="TruD, insertion domain"/>
    <property type="match status" value="1"/>
</dbReference>
<evidence type="ECO:0000256" key="1">
    <source>
        <dbReference type="ARBA" id="ARBA00007953"/>
    </source>
</evidence>
<dbReference type="InterPro" id="IPR001656">
    <property type="entry name" value="PsdUridine_synth_TruD"/>
</dbReference>
<dbReference type="GO" id="GO:0003723">
    <property type="term" value="F:RNA binding"/>
    <property type="evidence" value="ECO:0007669"/>
    <property type="project" value="InterPro"/>
</dbReference>
<dbReference type="Proteomes" id="UP000866496">
    <property type="component" value="Unassembled WGS sequence"/>
</dbReference>
<feature type="domain" description="TRUD" evidence="5">
    <location>
        <begin position="159"/>
        <end position="308"/>
    </location>
</feature>
<dbReference type="PANTHER" id="PTHR47811">
    <property type="entry name" value="TRNA PSEUDOURIDINE SYNTHASE D"/>
    <property type="match status" value="1"/>
</dbReference>
<evidence type="ECO:0000313" key="6">
    <source>
        <dbReference type="EMBL" id="HAU1879173.1"/>
    </source>
</evidence>
<gene>
    <name evidence="4" type="primary">truD</name>
    <name evidence="6" type="ORF">JBJ86_02750</name>
</gene>
<organism evidence="6 7">
    <name type="scientific">Legionella pneumophila</name>
    <dbReference type="NCBI Taxonomy" id="446"/>
    <lineage>
        <taxon>Bacteria</taxon>
        <taxon>Pseudomonadati</taxon>
        <taxon>Pseudomonadota</taxon>
        <taxon>Gammaproteobacteria</taxon>
        <taxon>Legionellales</taxon>
        <taxon>Legionellaceae</taxon>
        <taxon>Legionella</taxon>
    </lineage>
</organism>
<dbReference type="Pfam" id="PF01142">
    <property type="entry name" value="TruD"/>
    <property type="match status" value="2"/>
</dbReference>
<comment type="function">
    <text evidence="4">Responsible for synthesis of pseudouridine from uracil-13 in transfer RNAs.</text>
</comment>
<evidence type="ECO:0000259" key="5">
    <source>
        <dbReference type="PROSITE" id="PS50984"/>
    </source>
</evidence>
<name>A0AAN5T0M8_LEGPN</name>
<sequence length="343" mass="38970">MKEILMYSLDWPRAYGIPNSTATFKLFPEDFQVNELFEGQFSGEGEHIVLKIEKRGLTTEEVVKSLARLINKPIKLISYAGLKDKQALTTQWLSVHAPGEIIDGIETLEAPGWRILECTRHNKKLKPGFLSGNHFIITLRNVSDESDLVHRIEQIKFKGVPNYFGEQRFGRDGGNLIKAEEILVQGRKVKDRFLKGMYFSAARSWLYNLILSRRVKESSWNLPLLGDVIQLVGSNSIFVNDKSMDEQLLQRIGDKDVSPASPLPGRSKNLVKGTALQIINDVYEEWSAWLDGLEKNGLEEAWRANILYAEQIEYRINQGTVELSFVLPAGAYATVVLRELVQY</sequence>
<dbReference type="InterPro" id="IPR043165">
    <property type="entry name" value="TruD_insert_sf"/>
</dbReference>
<dbReference type="PROSITE" id="PS01268">
    <property type="entry name" value="UPF0024"/>
    <property type="match status" value="1"/>
</dbReference>
<dbReference type="AlphaFoldDB" id="A0AAN5T0M8"/>
<dbReference type="PROSITE" id="PS50984">
    <property type="entry name" value="TRUD"/>
    <property type="match status" value="1"/>
</dbReference>
<dbReference type="PANTHER" id="PTHR47811:SF1">
    <property type="entry name" value="TRNA PSEUDOURIDINE SYNTHASE D"/>
    <property type="match status" value="1"/>
</dbReference>
<evidence type="ECO:0000256" key="2">
    <source>
        <dbReference type="ARBA" id="ARBA00022694"/>
    </source>
</evidence>
<keyword evidence="2 4" id="KW-0819">tRNA processing</keyword>
<feature type="active site" description="Nucleophile" evidence="4">
    <location>
        <position position="84"/>
    </location>
</feature>
<dbReference type="Gene3D" id="3.30.2350.20">
    <property type="entry name" value="TruD, catalytic domain"/>
    <property type="match status" value="1"/>
</dbReference>
<dbReference type="EMBL" id="DACWHX010000003">
    <property type="protein sequence ID" value="HAU1879173.1"/>
    <property type="molecule type" value="Genomic_DNA"/>
</dbReference>
<comment type="caution">
    <text evidence="6">The sequence shown here is derived from an EMBL/GenBank/DDBJ whole genome shotgun (WGS) entry which is preliminary data.</text>
</comment>
<dbReference type="GO" id="GO:0005829">
    <property type="term" value="C:cytosol"/>
    <property type="evidence" value="ECO:0007669"/>
    <property type="project" value="TreeGrafter"/>
</dbReference>
<dbReference type="EC" id="5.4.99.27" evidence="4"/>
<reference evidence="6" key="1">
    <citation type="journal article" date="2018" name="Genome Biol.">
        <title>SKESA: strategic k-mer extension for scrupulous assemblies.</title>
        <authorList>
            <person name="Souvorov A."/>
            <person name="Agarwala R."/>
            <person name="Lipman D.J."/>
        </authorList>
    </citation>
    <scope>NUCLEOTIDE SEQUENCE</scope>
    <source>
        <strain evidence="6">AZ00058701</strain>
    </source>
</reference>
<evidence type="ECO:0000256" key="3">
    <source>
        <dbReference type="ARBA" id="ARBA00023235"/>
    </source>
</evidence>
<comment type="catalytic activity">
    <reaction evidence="4">
        <text>uridine(13) in tRNA = pseudouridine(13) in tRNA</text>
        <dbReference type="Rhea" id="RHEA:42540"/>
        <dbReference type="Rhea" id="RHEA-COMP:10105"/>
        <dbReference type="Rhea" id="RHEA-COMP:10106"/>
        <dbReference type="ChEBI" id="CHEBI:65314"/>
        <dbReference type="ChEBI" id="CHEBI:65315"/>
        <dbReference type="EC" id="5.4.99.27"/>
    </reaction>
</comment>
<dbReference type="CDD" id="cd02575">
    <property type="entry name" value="PseudoU_synth_EcTruD"/>
    <property type="match status" value="1"/>
</dbReference>
<dbReference type="GO" id="GO:0031119">
    <property type="term" value="P:tRNA pseudouridine synthesis"/>
    <property type="evidence" value="ECO:0007669"/>
    <property type="project" value="UniProtKB-UniRule"/>
</dbReference>
<dbReference type="InterPro" id="IPR011760">
    <property type="entry name" value="PsdUridine_synth_TruD_insert"/>
</dbReference>
<evidence type="ECO:0000313" key="7">
    <source>
        <dbReference type="Proteomes" id="UP000866496"/>
    </source>
</evidence>
<accession>A0AAN5T0M8</accession>
<evidence type="ECO:0000256" key="4">
    <source>
        <dbReference type="HAMAP-Rule" id="MF_01082"/>
    </source>
</evidence>
<proteinExistence type="inferred from homology"/>
<dbReference type="SUPFAM" id="SSF55120">
    <property type="entry name" value="Pseudouridine synthase"/>
    <property type="match status" value="1"/>
</dbReference>
<dbReference type="HAMAP" id="MF_01082">
    <property type="entry name" value="TruD"/>
    <property type="match status" value="1"/>
</dbReference>
<keyword evidence="3 4" id="KW-0413">Isomerase</keyword>